<organism evidence="4 5">
    <name type="scientific">Xanthoceras sorbifolium</name>
    <dbReference type="NCBI Taxonomy" id="99658"/>
    <lineage>
        <taxon>Eukaryota</taxon>
        <taxon>Viridiplantae</taxon>
        <taxon>Streptophyta</taxon>
        <taxon>Embryophyta</taxon>
        <taxon>Tracheophyta</taxon>
        <taxon>Spermatophyta</taxon>
        <taxon>Magnoliopsida</taxon>
        <taxon>eudicotyledons</taxon>
        <taxon>Gunneridae</taxon>
        <taxon>Pentapetalae</taxon>
        <taxon>rosids</taxon>
        <taxon>malvids</taxon>
        <taxon>Sapindales</taxon>
        <taxon>Sapindaceae</taxon>
        <taxon>Xanthoceroideae</taxon>
        <taxon>Xanthoceras</taxon>
    </lineage>
</organism>
<keyword evidence="2" id="KW-1133">Transmembrane helix</keyword>
<dbReference type="InterPro" id="IPR000719">
    <property type="entry name" value="Prot_kinase_dom"/>
</dbReference>
<comment type="caution">
    <text evidence="4">The sequence shown here is derived from an EMBL/GenBank/DDBJ whole genome shotgun (WGS) entry which is preliminary data.</text>
</comment>
<dbReference type="Pfam" id="PF00069">
    <property type="entry name" value="Pkinase"/>
    <property type="match status" value="1"/>
</dbReference>
<feature type="region of interest" description="Disordered" evidence="1">
    <location>
        <begin position="261"/>
        <end position="281"/>
    </location>
</feature>
<evidence type="ECO:0000256" key="1">
    <source>
        <dbReference type="SAM" id="MobiDB-lite"/>
    </source>
</evidence>
<feature type="domain" description="Protein kinase" evidence="3">
    <location>
        <begin position="87"/>
        <end position="622"/>
    </location>
</feature>
<evidence type="ECO:0000313" key="4">
    <source>
        <dbReference type="EMBL" id="KAH7557525.1"/>
    </source>
</evidence>
<dbReference type="InterPro" id="IPR008271">
    <property type="entry name" value="Ser/Thr_kinase_AS"/>
</dbReference>
<dbReference type="Pfam" id="PF07714">
    <property type="entry name" value="PK_Tyr_Ser-Thr"/>
    <property type="match status" value="1"/>
</dbReference>
<keyword evidence="5" id="KW-1185">Reference proteome</keyword>
<gene>
    <name evidence="4" type="ORF">JRO89_XS11G0172400</name>
</gene>
<keyword evidence="2" id="KW-0472">Membrane</keyword>
<evidence type="ECO:0000256" key="2">
    <source>
        <dbReference type="SAM" id="Phobius"/>
    </source>
</evidence>
<feature type="transmembrane region" description="Helical" evidence="2">
    <location>
        <begin position="32"/>
        <end position="55"/>
    </location>
</feature>
<accession>A0ABQ8HFZ3</accession>
<dbReference type="Proteomes" id="UP000827721">
    <property type="component" value="Unassembled WGS sequence"/>
</dbReference>
<dbReference type="Gene3D" id="1.10.510.10">
    <property type="entry name" value="Transferase(Phosphotransferase) domain 1"/>
    <property type="match status" value="2"/>
</dbReference>
<keyword evidence="2" id="KW-0812">Transmembrane</keyword>
<protein>
    <recommendedName>
        <fullName evidence="3">Protein kinase domain-containing protein</fullName>
    </recommendedName>
</protein>
<dbReference type="Gene3D" id="3.30.200.20">
    <property type="entry name" value="Phosphorylase Kinase, domain 1"/>
    <property type="match status" value="1"/>
</dbReference>
<name>A0ABQ8HFZ3_9ROSI</name>
<evidence type="ECO:0000313" key="5">
    <source>
        <dbReference type="Proteomes" id="UP000827721"/>
    </source>
</evidence>
<evidence type="ECO:0000259" key="3">
    <source>
        <dbReference type="PROSITE" id="PS50011"/>
    </source>
</evidence>
<dbReference type="PROSITE" id="PS00108">
    <property type="entry name" value="PROTEIN_KINASE_ST"/>
    <property type="match status" value="1"/>
</dbReference>
<dbReference type="SMART" id="SM00220">
    <property type="entry name" value="S_TKc"/>
    <property type="match status" value="1"/>
</dbReference>
<dbReference type="SUPFAM" id="SSF56112">
    <property type="entry name" value="Protein kinase-like (PK-like)"/>
    <property type="match status" value="1"/>
</dbReference>
<proteinExistence type="predicted"/>
<feature type="region of interest" description="Disordered" evidence="1">
    <location>
        <begin position="295"/>
        <end position="332"/>
    </location>
</feature>
<dbReference type="EMBL" id="JAFEMO010000011">
    <property type="protein sequence ID" value="KAH7557525.1"/>
    <property type="molecule type" value="Genomic_DNA"/>
</dbReference>
<feature type="region of interest" description="Disordered" evidence="1">
    <location>
        <begin position="1"/>
        <end position="25"/>
    </location>
</feature>
<dbReference type="PANTHER" id="PTHR46821:SF7">
    <property type="entry name" value="PROTEIN KINASE SUPERFAMILY PROTEIN"/>
    <property type="match status" value="1"/>
</dbReference>
<dbReference type="InterPro" id="IPR044576">
    <property type="entry name" value="At4g25390-like"/>
</dbReference>
<dbReference type="InterPro" id="IPR011009">
    <property type="entry name" value="Kinase-like_dom_sf"/>
</dbReference>
<reference evidence="4 5" key="1">
    <citation type="submission" date="2021-02" db="EMBL/GenBank/DDBJ databases">
        <title>Plant Genome Project.</title>
        <authorList>
            <person name="Zhang R.-G."/>
        </authorList>
    </citation>
    <scope>NUCLEOTIDE SEQUENCE [LARGE SCALE GENOMIC DNA]</scope>
    <source>
        <tissue evidence="4">Leaves</tissue>
    </source>
</reference>
<sequence length="643" mass="71564">MPSRPIPESPSLISPYPSTHPHHHQRPLVPRLVVPLSAVTATAAFSFLLILACCFRSKFTRKRTVPSDSKPPYRFSYSLLRRATDSFSPSSRLGQGGFGSVFHGTLPSSAAAAASYNNHHQDRTEQKHVAVKVMDSGSLQGEREFYNELFFASMLESNDRVVSVLGFSSDPKRHRMLLVYELMSNGNLQDALLHKKCPELMQWKKRLAVAIDIAQGIAYLHSLHPPVIHGDIKPSNILLDHEFSAKIADFGLARLKSEVDDQGGDVENTKKADLQSNGGGAVEDCGSIAETESVNTTTTTTAFEELSQSPESFVKAPPAAAAAASQSPVEKEDDVKVKDYVIEWIGAEIHKERPNSNWIGASSSSLNKNEKKKKKKRLDWWASLDEDKEDNVKKSKRQRGRQPREWWKEEYCEELARKNKKKKKKQMGISNDEDWWPRDEELNAERKKKKSRSRSRSSKGSLDWWLEGLSGDLSRAFQNSYDSASGEIPKSGGITSTPSMRGTVCYAAPEYGGGGDISEKCDVYSFGVLLLVLIAGRRPLQVTGSPMSEFKRANLLSWARHLARNGRLIELVDKAIVKSLDQEQALLCITVALLCLQRSPMKRPSMQEVVGMLAGESEAPQLPAEFSPSPPLRFPFKSQKKGR</sequence>
<dbReference type="InterPro" id="IPR001245">
    <property type="entry name" value="Ser-Thr/Tyr_kinase_cat_dom"/>
</dbReference>
<dbReference type="PROSITE" id="PS50011">
    <property type="entry name" value="PROTEIN_KINASE_DOM"/>
    <property type="match status" value="1"/>
</dbReference>
<dbReference type="PANTHER" id="PTHR46821">
    <property type="entry name" value="OS07G0586332 PROTEIN"/>
    <property type="match status" value="1"/>
</dbReference>
<feature type="region of interest" description="Disordered" evidence="1">
    <location>
        <begin position="621"/>
        <end position="643"/>
    </location>
</feature>